<dbReference type="GO" id="GO:0016788">
    <property type="term" value="F:hydrolase activity, acting on ester bonds"/>
    <property type="evidence" value="ECO:0007669"/>
    <property type="project" value="UniProtKB-ARBA"/>
</dbReference>
<keyword evidence="2" id="KW-1185">Reference proteome</keyword>
<dbReference type="InterPro" id="IPR036514">
    <property type="entry name" value="SGNH_hydro_sf"/>
</dbReference>
<dbReference type="PROSITE" id="PS51257">
    <property type="entry name" value="PROKAR_LIPOPROTEIN"/>
    <property type="match status" value="1"/>
</dbReference>
<comment type="caution">
    <text evidence="1">The sequence shown here is derived from an EMBL/GenBank/DDBJ whole genome shotgun (WGS) entry which is preliminary data.</text>
</comment>
<sequence length="228" mass="26064">MIKRFIPLSLMLLLFSCKQEPDFLPVKEVSRVLILGNSITHHLPAPEIGWYGNWGMAASAADRDYVAILSDSLRNNYPEVEVTIKTMVDFETGFWEYDYDKLAEIDGIDPDILIWRLAENITQTDFNTFDLEGPVARVVSLIENKPQMRVIMTTSFWGPETVNNELKKIASKNNWELVDLYPLAFASKYRAIGYFENESVAIHPGDLGMLEIANRIFAQIKNCHGCRR</sequence>
<evidence type="ECO:0000313" key="2">
    <source>
        <dbReference type="Proteomes" id="UP000027821"/>
    </source>
</evidence>
<dbReference type="STRING" id="1048983.EL17_11530"/>
<name>A0A074L0Z9_9BACT</name>
<dbReference type="eggNOG" id="COG2755">
    <property type="taxonomic scope" value="Bacteria"/>
</dbReference>
<evidence type="ECO:0000313" key="1">
    <source>
        <dbReference type="EMBL" id="KEO73528.1"/>
    </source>
</evidence>
<proteinExistence type="predicted"/>
<organism evidence="1 2">
    <name type="scientific">Anditalea andensis</name>
    <dbReference type="NCBI Taxonomy" id="1048983"/>
    <lineage>
        <taxon>Bacteria</taxon>
        <taxon>Pseudomonadati</taxon>
        <taxon>Bacteroidota</taxon>
        <taxon>Cytophagia</taxon>
        <taxon>Cytophagales</taxon>
        <taxon>Cytophagaceae</taxon>
        <taxon>Anditalea</taxon>
    </lineage>
</organism>
<dbReference type="SUPFAM" id="SSF52266">
    <property type="entry name" value="SGNH hydrolase"/>
    <property type="match status" value="1"/>
</dbReference>
<gene>
    <name evidence="1" type="ORF">EL17_11530</name>
</gene>
<dbReference type="EMBL" id="JMIH01000021">
    <property type="protein sequence ID" value="KEO73528.1"/>
    <property type="molecule type" value="Genomic_DNA"/>
</dbReference>
<dbReference type="Proteomes" id="UP000027821">
    <property type="component" value="Unassembled WGS sequence"/>
</dbReference>
<dbReference type="OrthoDB" id="1091634at2"/>
<dbReference type="Gene3D" id="3.40.50.1110">
    <property type="entry name" value="SGNH hydrolase"/>
    <property type="match status" value="1"/>
</dbReference>
<dbReference type="AlphaFoldDB" id="A0A074L0Z9"/>
<evidence type="ECO:0008006" key="3">
    <source>
        <dbReference type="Google" id="ProtNLM"/>
    </source>
</evidence>
<dbReference type="RefSeq" id="WP_035074356.1">
    <property type="nucleotide sequence ID" value="NZ_JMIH01000021.1"/>
</dbReference>
<protein>
    <recommendedName>
        <fullName evidence="3">SGNH hydrolase-type esterase domain-containing protein</fullName>
    </recommendedName>
</protein>
<accession>A0A074L0Z9</accession>
<reference evidence="1 2" key="1">
    <citation type="submission" date="2014-04" db="EMBL/GenBank/DDBJ databases">
        <title>Characterization and application of a salt tolerant electro-active bacterium.</title>
        <authorList>
            <person name="Yang L."/>
            <person name="Wei S."/>
            <person name="Tay Q.X.M."/>
        </authorList>
    </citation>
    <scope>NUCLEOTIDE SEQUENCE [LARGE SCALE GENOMIC DNA]</scope>
    <source>
        <strain evidence="1 2">LY1</strain>
    </source>
</reference>